<evidence type="ECO:0000256" key="2">
    <source>
        <dbReference type="ARBA" id="ARBA00022729"/>
    </source>
</evidence>
<proteinExistence type="inferred from homology"/>
<evidence type="ECO:0000256" key="3">
    <source>
        <dbReference type="SAM" id="SignalP"/>
    </source>
</evidence>
<feature type="signal peptide" evidence="3">
    <location>
        <begin position="1"/>
        <end position="19"/>
    </location>
</feature>
<dbReference type="AlphaFoldDB" id="S2E2H3"/>
<protein>
    <recommendedName>
        <fullName evidence="6">Periplasmic chaperone for outer membrane proteins Skp</fullName>
    </recommendedName>
</protein>
<gene>
    <name evidence="4" type="ORF">A33Q_1325</name>
</gene>
<dbReference type="SUPFAM" id="SSF111384">
    <property type="entry name" value="OmpH-like"/>
    <property type="match status" value="1"/>
</dbReference>
<reference evidence="4 5" key="1">
    <citation type="journal article" date="2013" name="Genome Announc.">
        <title>Draft Genome Sequence of Indibacter alkaliphilus Strain LW1T, Isolated from Lonar Lake, a Haloalkaline Lake in the Buldana District of Maharashtra, India.</title>
        <authorList>
            <person name="Singh A."/>
            <person name="Kumar Jangir P."/>
            <person name="Sharma R."/>
            <person name="Singh A."/>
            <person name="Kumar Pinnaka A."/>
            <person name="Shivaji S."/>
        </authorList>
    </citation>
    <scope>NUCLEOTIDE SEQUENCE [LARGE SCALE GENOMIC DNA]</scope>
    <source>
        <strain evidence="5">CCUG 57479 / KCTC 22604 / LW1</strain>
    </source>
</reference>
<dbReference type="PANTHER" id="PTHR35089">
    <property type="entry name" value="CHAPERONE PROTEIN SKP"/>
    <property type="match status" value="1"/>
</dbReference>
<dbReference type="eggNOG" id="COG2825">
    <property type="taxonomic scope" value="Bacteria"/>
</dbReference>
<evidence type="ECO:0000313" key="4">
    <source>
        <dbReference type="EMBL" id="EOZ98671.1"/>
    </source>
</evidence>
<name>S2E2H3_INDAL</name>
<evidence type="ECO:0000256" key="1">
    <source>
        <dbReference type="ARBA" id="ARBA00009091"/>
    </source>
</evidence>
<dbReference type="GO" id="GO:0005829">
    <property type="term" value="C:cytosol"/>
    <property type="evidence" value="ECO:0007669"/>
    <property type="project" value="TreeGrafter"/>
</dbReference>
<dbReference type="PANTHER" id="PTHR35089:SF1">
    <property type="entry name" value="CHAPERONE PROTEIN SKP"/>
    <property type="match status" value="1"/>
</dbReference>
<feature type="chain" id="PRO_5004508054" description="Periplasmic chaperone for outer membrane proteins Skp" evidence="3">
    <location>
        <begin position="20"/>
        <end position="199"/>
    </location>
</feature>
<dbReference type="STRING" id="1189612.A33Q_1325"/>
<keyword evidence="5" id="KW-1185">Reference proteome</keyword>
<dbReference type="SMART" id="SM00935">
    <property type="entry name" value="OmpH"/>
    <property type="match status" value="1"/>
</dbReference>
<evidence type="ECO:0008006" key="6">
    <source>
        <dbReference type="Google" id="ProtNLM"/>
    </source>
</evidence>
<accession>S2E2H3</accession>
<dbReference type="PROSITE" id="PS51257">
    <property type="entry name" value="PROKAR_LIPOPROTEIN"/>
    <property type="match status" value="1"/>
</dbReference>
<dbReference type="Proteomes" id="UP000006073">
    <property type="component" value="Unassembled WGS sequence"/>
</dbReference>
<sequence length="199" mass="22540">MKKLVKVIGVFGIVAFALSSCNQSGTSADSSSESNDASEVSITDLKIAYVMTDSVIAKYEFFKKKSEEITEKGRKFESELGSRARGFEQEVSNFEQTANSMTPNQARAKQEDLMKKERNLMTYRDNLMQELSADEANLYNEVYDKIAEYLKVYAEENDLELILSYTRGGAVWYSKKALDVTDHVIEGINKEFEAKKETK</sequence>
<dbReference type="OrthoDB" id="1493259at2"/>
<dbReference type="Gene3D" id="3.30.910.20">
    <property type="entry name" value="Skp domain"/>
    <property type="match status" value="1"/>
</dbReference>
<evidence type="ECO:0000313" key="5">
    <source>
        <dbReference type="Proteomes" id="UP000006073"/>
    </source>
</evidence>
<comment type="caution">
    <text evidence="4">The sequence shown here is derived from an EMBL/GenBank/DDBJ whole genome shotgun (WGS) entry which is preliminary data.</text>
</comment>
<dbReference type="Pfam" id="PF03938">
    <property type="entry name" value="OmpH"/>
    <property type="match status" value="1"/>
</dbReference>
<comment type="similarity">
    <text evidence="1">Belongs to the Skp family.</text>
</comment>
<dbReference type="GO" id="GO:0050821">
    <property type="term" value="P:protein stabilization"/>
    <property type="evidence" value="ECO:0007669"/>
    <property type="project" value="TreeGrafter"/>
</dbReference>
<dbReference type="InterPro" id="IPR024930">
    <property type="entry name" value="Skp_dom_sf"/>
</dbReference>
<dbReference type="InterPro" id="IPR005632">
    <property type="entry name" value="Chaperone_Skp"/>
</dbReference>
<dbReference type="RefSeq" id="WP_009032634.1">
    <property type="nucleotide sequence ID" value="NZ_ALWO02000023.1"/>
</dbReference>
<dbReference type="GO" id="GO:0051082">
    <property type="term" value="F:unfolded protein binding"/>
    <property type="evidence" value="ECO:0007669"/>
    <property type="project" value="InterPro"/>
</dbReference>
<dbReference type="EMBL" id="ALWO02000023">
    <property type="protein sequence ID" value="EOZ98671.1"/>
    <property type="molecule type" value="Genomic_DNA"/>
</dbReference>
<organism evidence="4 5">
    <name type="scientific">Indibacter alkaliphilus (strain CCUG 57479 / KCTC 22604 / LW1)</name>
    <dbReference type="NCBI Taxonomy" id="1189612"/>
    <lineage>
        <taxon>Bacteria</taxon>
        <taxon>Pseudomonadati</taxon>
        <taxon>Bacteroidota</taxon>
        <taxon>Cytophagia</taxon>
        <taxon>Cytophagales</taxon>
        <taxon>Cyclobacteriaceae</taxon>
    </lineage>
</organism>
<keyword evidence="2 3" id="KW-0732">Signal</keyword>